<evidence type="ECO:0000256" key="4">
    <source>
        <dbReference type="ARBA" id="ARBA00023002"/>
    </source>
</evidence>
<reference evidence="8" key="1">
    <citation type="submission" date="2020-10" db="EMBL/GenBank/DDBJ databases">
        <authorList>
            <person name="Gilroy R."/>
        </authorList>
    </citation>
    <scope>NUCLEOTIDE SEQUENCE</scope>
    <source>
        <strain evidence="8">ChiSxjej1B13-7041</strain>
    </source>
</reference>
<dbReference type="InterPro" id="IPR013149">
    <property type="entry name" value="ADH-like_C"/>
</dbReference>
<dbReference type="InterPro" id="IPR013154">
    <property type="entry name" value="ADH-like_N"/>
</dbReference>
<gene>
    <name evidence="8" type="ORF">IAB98_07260</name>
</gene>
<dbReference type="Pfam" id="PF00107">
    <property type="entry name" value="ADH_zinc_N"/>
    <property type="match status" value="1"/>
</dbReference>
<sequence length="365" mass="39193">MKIRAAVTYEKNAPFVIEEVDLAEPKSGEILVKITASGICHTDEVAQTQQIEVPLPAVLGHEGCGIVEKVGEGVTEFQVGDRVGFSYAYCGHCDCCRQGMPYACDEFNPINFGGVMPDHTTRLSKNGQPISTFFGQSSFATYAVVHENNAVKVPYDDIDLALVGPLGCGVQTGAGTVLNYLKPKFGSSIAVFGCGTVGMSAIMAAKIANCAQIIAVGGNPSSLELARELGATHTINRKECRDIAGEIKQITNGGVDYSVETSGAENFILTGLRCLKFKGIECIVGVGGEVKMQAYSDLMAEAKTMTGVIEGEGVSKIFIPQLLEYYHKGQFPFDKLVKFYRFEDINEAIQDSHNGGCIKAILRMD</sequence>
<comment type="cofactor">
    <cofactor evidence="1 6">
        <name>Zn(2+)</name>
        <dbReference type="ChEBI" id="CHEBI:29105"/>
    </cofactor>
</comment>
<evidence type="ECO:0000256" key="6">
    <source>
        <dbReference type="RuleBase" id="RU361277"/>
    </source>
</evidence>
<comment type="similarity">
    <text evidence="6">Belongs to the zinc-containing alcohol dehydrogenase family.</text>
</comment>
<evidence type="ECO:0000313" key="8">
    <source>
        <dbReference type="EMBL" id="HIR93198.1"/>
    </source>
</evidence>
<keyword evidence="2 6" id="KW-0479">Metal-binding</keyword>
<keyword evidence="5" id="KW-0520">NAD</keyword>
<accession>A0A9D1EJI5</accession>
<reference evidence="8" key="2">
    <citation type="journal article" date="2021" name="PeerJ">
        <title>Extensive microbial diversity within the chicken gut microbiome revealed by metagenomics and culture.</title>
        <authorList>
            <person name="Gilroy R."/>
            <person name="Ravi A."/>
            <person name="Getino M."/>
            <person name="Pursley I."/>
            <person name="Horton D.L."/>
            <person name="Alikhan N.F."/>
            <person name="Baker D."/>
            <person name="Gharbi K."/>
            <person name="Hall N."/>
            <person name="Watson M."/>
            <person name="Adriaenssens E.M."/>
            <person name="Foster-Nyarko E."/>
            <person name="Jarju S."/>
            <person name="Secka A."/>
            <person name="Antonio M."/>
            <person name="Oren A."/>
            <person name="Chaudhuri R.R."/>
            <person name="La Ragione R."/>
            <person name="Hildebrand F."/>
            <person name="Pallen M.J."/>
        </authorList>
    </citation>
    <scope>NUCLEOTIDE SEQUENCE</scope>
    <source>
        <strain evidence="8">ChiSxjej1B13-7041</strain>
    </source>
</reference>
<dbReference type="InterPro" id="IPR011032">
    <property type="entry name" value="GroES-like_sf"/>
</dbReference>
<dbReference type="SUPFAM" id="SSF50129">
    <property type="entry name" value="GroES-like"/>
    <property type="match status" value="1"/>
</dbReference>
<dbReference type="Pfam" id="PF08240">
    <property type="entry name" value="ADH_N"/>
    <property type="match status" value="1"/>
</dbReference>
<dbReference type="Proteomes" id="UP000886841">
    <property type="component" value="Unassembled WGS sequence"/>
</dbReference>
<organism evidence="8 9">
    <name type="scientific">Candidatus Egerieimonas intestinavium</name>
    <dbReference type="NCBI Taxonomy" id="2840777"/>
    <lineage>
        <taxon>Bacteria</taxon>
        <taxon>Bacillati</taxon>
        <taxon>Bacillota</taxon>
        <taxon>Clostridia</taxon>
        <taxon>Lachnospirales</taxon>
        <taxon>Lachnospiraceae</taxon>
        <taxon>Lachnospiraceae incertae sedis</taxon>
        <taxon>Candidatus Egerieimonas</taxon>
    </lineage>
</organism>
<dbReference type="EMBL" id="DVHU01000063">
    <property type="protein sequence ID" value="HIR93198.1"/>
    <property type="molecule type" value="Genomic_DNA"/>
</dbReference>
<comment type="caution">
    <text evidence="8">The sequence shown here is derived from an EMBL/GenBank/DDBJ whole genome shotgun (WGS) entry which is preliminary data.</text>
</comment>
<dbReference type="GO" id="GO:0008270">
    <property type="term" value="F:zinc ion binding"/>
    <property type="evidence" value="ECO:0007669"/>
    <property type="project" value="InterPro"/>
</dbReference>
<dbReference type="SMART" id="SM00829">
    <property type="entry name" value="PKS_ER"/>
    <property type="match status" value="1"/>
</dbReference>
<proteinExistence type="inferred from homology"/>
<dbReference type="PROSITE" id="PS00059">
    <property type="entry name" value="ADH_ZINC"/>
    <property type="match status" value="1"/>
</dbReference>
<evidence type="ECO:0000256" key="5">
    <source>
        <dbReference type="ARBA" id="ARBA00023027"/>
    </source>
</evidence>
<dbReference type="InterPro" id="IPR036291">
    <property type="entry name" value="NAD(P)-bd_dom_sf"/>
</dbReference>
<dbReference type="PANTHER" id="PTHR43880">
    <property type="entry name" value="ALCOHOL DEHYDROGENASE"/>
    <property type="match status" value="1"/>
</dbReference>
<dbReference type="Gene3D" id="3.40.50.720">
    <property type="entry name" value="NAD(P)-binding Rossmann-like Domain"/>
    <property type="match status" value="1"/>
</dbReference>
<evidence type="ECO:0000256" key="3">
    <source>
        <dbReference type="ARBA" id="ARBA00022833"/>
    </source>
</evidence>
<dbReference type="SUPFAM" id="SSF51735">
    <property type="entry name" value="NAD(P)-binding Rossmann-fold domains"/>
    <property type="match status" value="1"/>
</dbReference>
<dbReference type="InterPro" id="IPR002328">
    <property type="entry name" value="ADH_Zn_CS"/>
</dbReference>
<dbReference type="Gene3D" id="3.90.180.10">
    <property type="entry name" value="Medium-chain alcohol dehydrogenases, catalytic domain"/>
    <property type="match status" value="1"/>
</dbReference>
<name>A0A9D1EJI5_9FIRM</name>
<dbReference type="GO" id="GO:0051903">
    <property type="term" value="F:S-(hydroxymethyl)glutathione dehydrogenase [NAD(P)+] activity"/>
    <property type="evidence" value="ECO:0007669"/>
    <property type="project" value="TreeGrafter"/>
</dbReference>
<evidence type="ECO:0000313" key="9">
    <source>
        <dbReference type="Proteomes" id="UP000886841"/>
    </source>
</evidence>
<keyword evidence="4" id="KW-0560">Oxidoreductase</keyword>
<evidence type="ECO:0000256" key="1">
    <source>
        <dbReference type="ARBA" id="ARBA00001947"/>
    </source>
</evidence>
<feature type="domain" description="Enoyl reductase (ER)" evidence="7">
    <location>
        <begin position="12"/>
        <end position="362"/>
    </location>
</feature>
<evidence type="ECO:0000256" key="2">
    <source>
        <dbReference type="ARBA" id="ARBA00022723"/>
    </source>
</evidence>
<dbReference type="AlphaFoldDB" id="A0A9D1EJI5"/>
<dbReference type="FunFam" id="3.40.50.720:FF:000003">
    <property type="entry name" value="S-(hydroxymethyl)glutathione dehydrogenase"/>
    <property type="match status" value="1"/>
</dbReference>
<keyword evidence="3 6" id="KW-0862">Zinc</keyword>
<dbReference type="GO" id="GO:0046294">
    <property type="term" value="P:formaldehyde catabolic process"/>
    <property type="evidence" value="ECO:0007669"/>
    <property type="project" value="TreeGrafter"/>
</dbReference>
<dbReference type="CDD" id="cd08278">
    <property type="entry name" value="benzyl_alcohol_DH"/>
    <property type="match status" value="1"/>
</dbReference>
<evidence type="ECO:0000259" key="7">
    <source>
        <dbReference type="SMART" id="SM00829"/>
    </source>
</evidence>
<dbReference type="GO" id="GO:0005829">
    <property type="term" value="C:cytosol"/>
    <property type="evidence" value="ECO:0007669"/>
    <property type="project" value="TreeGrafter"/>
</dbReference>
<dbReference type="PANTHER" id="PTHR43880:SF12">
    <property type="entry name" value="ALCOHOL DEHYDROGENASE CLASS-3"/>
    <property type="match status" value="1"/>
</dbReference>
<protein>
    <submittedName>
        <fullName evidence="8">NAD(P)-dependent alcohol dehydrogenase</fullName>
    </submittedName>
</protein>
<dbReference type="InterPro" id="IPR020843">
    <property type="entry name" value="ER"/>
</dbReference>